<feature type="compositionally biased region" description="Polar residues" evidence="1">
    <location>
        <begin position="44"/>
        <end position="58"/>
    </location>
</feature>
<evidence type="ECO:0000256" key="1">
    <source>
        <dbReference type="SAM" id="MobiDB-lite"/>
    </source>
</evidence>
<proteinExistence type="predicted"/>
<dbReference type="Proteomes" id="UP001372338">
    <property type="component" value="Unassembled WGS sequence"/>
</dbReference>
<sequence>MHYPSELSWLKKKRKKEIVVVVESRKERERGKKGGQRVWCRLQHSTAQQPIPDPNQQSKQRRRLDGFRSCFFCSRGRRGKGSSSNQPQPQPQPQPQ</sequence>
<dbReference type="AlphaFoldDB" id="A0AAN9IQ43"/>
<reference evidence="2 3" key="1">
    <citation type="submission" date="2024-01" db="EMBL/GenBank/DDBJ databases">
        <title>The genomes of 5 underutilized Papilionoideae crops provide insights into root nodulation and disease resistanc.</title>
        <authorList>
            <person name="Yuan L."/>
        </authorList>
    </citation>
    <scope>NUCLEOTIDE SEQUENCE [LARGE SCALE GENOMIC DNA]</scope>
    <source>
        <strain evidence="2">ZHUSHIDOU_FW_LH</strain>
        <tissue evidence="2">Leaf</tissue>
    </source>
</reference>
<name>A0AAN9IQ43_CROPI</name>
<comment type="caution">
    <text evidence="2">The sequence shown here is derived from an EMBL/GenBank/DDBJ whole genome shotgun (WGS) entry which is preliminary data.</text>
</comment>
<protein>
    <submittedName>
        <fullName evidence="2">Uncharacterized protein</fullName>
    </submittedName>
</protein>
<keyword evidence="3" id="KW-1185">Reference proteome</keyword>
<evidence type="ECO:0000313" key="2">
    <source>
        <dbReference type="EMBL" id="KAK7284056.1"/>
    </source>
</evidence>
<accession>A0AAN9IQ43</accession>
<organism evidence="2 3">
    <name type="scientific">Crotalaria pallida</name>
    <name type="common">Smooth rattlebox</name>
    <name type="synonym">Crotalaria striata</name>
    <dbReference type="NCBI Taxonomy" id="3830"/>
    <lineage>
        <taxon>Eukaryota</taxon>
        <taxon>Viridiplantae</taxon>
        <taxon>Streptophyta</taxon>
        <taxon>Embryophyta</taxon>
        <taxon>Tracheophyta</taxon>
        <taxon>Spermatophyta</taxon>
        <taxon>Magnoliopsida</taxon>
        <taxon>eudicotyledons</taxon>
        <taxon>Gunneridae</taxon>
        <taxon>Pentapetalae</taxon>
        <taxon>rosids</taxon>
        <taxon>fabids</taxon>
        <taxon>Fabales</taxon>
        <taxon>Fabaceae</taxon>
        <taxon>Papilionoideae</taxon>
        <taxon>50 kb inversion clade</taxon>
        <taxon>genistoids sensu lato</taxon>
        <taxon>core genistoids</taxon>
        <taxon>Crotalarieae</taxon>
        <taxon>Crotalaria</taxon>
    </lineage>
</organism>
<evidence type="ECO:0000313" key="3">
    <source>
        <dbReference type="Proteomes" id="UP001372338"/>
    </source>
</evidence>
<feature type="region of interest" description="Disordered" evidence="1">
    <location>
        <begin position="44"/>
        <end position="96"/>
    </location>
</feature>
<gene>
    <name evidence="2" type="ORF">RIF29_13807</name>
</gene>
<dbReference type="EMBL" id="JAYWIO010000002">
    <property type="protein sequence ID" value="KAK7284056.1"/>
    <property type="molecule type" value="Genomic_DNA"/>
</dbReference>